<feature type="domain" description="Solute-binding protein family 3/N-terminal" evidence="4">
    <location>
        <begin position="31"/>
        <end position="254"/>
    </location>
</feature>
<evidence type="ECO:0000313" key="6">
    <source>
        <dbReference type="Proteomes" id="UP001143362"/>
    </source>
</evidence>
<keyword evidence="6" id="KW-1185">Reference proteome</keyword>
<dbReference type="SUPFAM" id="SSF53850">
    <property type="entry name" value="Periplasmic binding protein-like II"/>
    <property type="match status" value="1"/>
</dbReference>
<dbReference type="Pfam" id="PF00497">
    <property type="entry name" value="SBP_bac_3"/>
    <property type="match status" value="1"/>
</dbReference>
<dbReference type="PANTHER" id="PTHR35936:SF19">
    <property type="entry name" value="AMINO-ACID-BINDING PROTEIN YXEM-RELATED"/>
    <property type="match status" value="1"/>
</dbReference>
<dbReference type="CDD" id="cd13530">
    <property type="entry name" value="PBP2_peptides_like"/>
    <property type="match status" value="1"/>
</dbReference>
<reference evidence="5" key="1">
    <citation type="submission" date="2019-02" db="EMBL/GenBank/DDBJ databases">
        <authorList>
            <person name="Li S.-H."/>
        </authorList>
    </citation>
    <scope>NUCLEOTIDE SEQUENCE</scope>
    <source>
        <strain evidence="5">IMCC14734</strain>
    </source>
</reference>
<organism evidence="5 6">
    <name type="scientific">Candidatus Litorirhabdus singularis</name>
    <dbReference type="NCBI Taxonomy" id="2518993"/>
    <lineage>
        <taxon>Bacteria</taxon>
        <taxon>Pseudomonadati</taxon>
        <taxon>Pseudomonadota</taxon>
        <taxon>Gammaproteobacteria</taxon>
        <taxon>Cellvibrionales</taxon>
        <taxon>Halieaceae</taxon>
        <taxon>Candidatus Litorirhabdus</taxon>
    </lineage>
</organism>
<evidence type="ECO:0000256" key="1">
    <source>
        <dbReference type="ARBA" id="ARBA00010333"/>
    </source>
</evidence>
<dbReference type="RefSeq" id="WP_279247135.1">
    <property type="nucleotide sequence ID" value="NZ_SHNN01000005.1"/>
</dbReference>
<evidence type="ECO:0000256" key="2">
    <source>
        <dbReference type="ARBA" id="ARBA00022729"/>
    </source>
</evidence>
<dbReference type="Proteomes" id="UP001143362">
    <property type="component" value="Unassembled WGS sequence"/>
</dbReference>
<sequence>MHFSAFLNSFARLLVLCTLMLGSAIALAAKPLIVGHTSDYEPLNFVRDGKLVGIEIDNAREIGKILDRPVKAVIMPFEDLLKALDSGDIDVVMAGVSVTPERQQRVTFVEPFMTVGQMAIILADKAGRFAQPRAIYQEGIRIGVEPFTTGERYVQDTLNGAKVSHFPTSEAAFAALRSNQIDMYIHDAPTSWLLAVGTANSDLLSLFRYLSSEDLAWAVRKDNTRLAAELNMAIQVLKDNGRLRAIQNRWIPIQVNVR</sequence>
<dbReference type="EMBL" id="SHNN01000005">
    <property type="protein sequence ID" value="MCX2983105.1"/>
    <property type="molecule type" value="Genomic_DNA"/>
</dbReference>
<evidence type="ECO:0000256" key="3">
    <source>
        <dbReference type="SAM" id="SignalP"/>
    </source>
</evidence>
<comment type="caution">
    <text evidence="5">The sequence shown here is derived from an EMBL/GenBank/DDBJ whole genome shotgun (WGS) entry which is preliminary data.</text>
</comment>
<accession>A0ABT3TMW6</accession>
<proteinExistence type="inferred from homology"/>
<evidence type="ECO:0000259" key="4">
    <source>
        <dbReference type="SMART" id="SM00062"/>
    </source>
</evidence>
<keyword evidence="2 3" id="KW-0732">Signal</keyword>
<dbReference type="InterPro" id="IPR001638">
    <property type="entry name" value="Solute-binding_3/MltF_N"/>
</dbReference>
<dbReference type="SMART" id="SM00062">
    <property type="entry name" value="PBPb"/>
    <property type="match status" value="1"/>
</dbReference>
<comment type="similarity">
    <text evidence="1">Belongs to the bacterial solute-binding protein 3 family.</text>
</comment>
<feature type="signal peptide" evidence="3">
    <location>
        <begin position="1"/>
        <end position="28"/>
    </location>
</feature>
<dbReference type="Gene3D" id="3.40.190.10">
    <property type="entry name" value="Periplasmic binding protein-like II"/>
    <property type="match status" value="2"/>
</dbReference>
<evidence type="ECO:0000313" key="5">
    <source>
        <dbReference type="EMBL" id="MCX2983105.1"/>
    </source>
</evidence>
<name>A0ABT3TMW6_9GAMM</name>
<feature type="chain" id="PRO_5047215754" evidence="3">
    <location>
        <begin position="29"/>
        <end position="258"/>
    </location>
</feature>
<protein>
    <submittedName>
        <fullName evidence="5">Amino acid ABC transporter substrate-binding protein</fullName>
    </submittedName>
</protein>
<dbReference type="PANTHER" id="PTHR35936">
    <property type="entry name" value="MEMBRANE-BOUND LYTIC MUREIN TRANSGLYCOSYLASE F"/>
    <property type="match status" value="1"/>
</dbReference>
<gene>
    <name evidence="5" type="ORF">EYC98_19765</name>
</gene>